<comment type="caution">
    <text evidence="2">The sequence shown here is derived from an EMBL/GenBank/DDBJ whole genome shotgun (WGS) entry which is preliminary data.</text>
</comment>
<gene>
    <name evidence="2" type="ORF">NGB36_08755</name>
</gene>
<organism evidence="2 3">
    <name type="scientific">Streptomyces humicola</name>
    <dbReference type="NCBI Taxonomy" id="2953240"/>
    <lineage>
        <taxon>Bacteria</taxon>
        <taxon>Bacillati</taxon>
        <taxon>Actinomycetota</taxon>
        <taxon>Actinomycetes</taxon>
        <taxon>Kitasatosporales</taxon>
        <taxon>Streptomycetaceae</taxon>
        <taxon>Streptomyces</taxon>
    </lineage>
</organism>
<dbReference type="EMBL" id="JANFNG010000004">
    <property type="protein sequence ID" value="MCQ4080689.1"/>
    <property type="molecule type" value="Genomic_DNA"/>
</dbReference>
<keyword evidence="1" id="KW-0472">Membrane</keyword>
<evidence type="ECO:0000313" key="3">
    <source>
        <dbReference type="Proteomes" id="UP001057702"/>
    </source>
</evidence>
<name>A0ABT1PSN6_9ACTN</name>
<feature type="transmembrane region" description="Helical" evidence="1">
    <location>
        <begin position="54"/>
        <end position="74"/>
    </location>
</feature>
<dbReference type="RefSeq" id="WP_255919585.1">
    <property type="nucleotide sequence ID" value="NZ_JANFNG010000004.1"/>
</dbReference>
<evidence type="ECO:0000313" key="2">
    <source>
        <dbReference type="EMBL" id="MCQ4080689.1"/>
    </source>
</evidence>
<evidence type="ECO:0000256" key="1">
    <source>
        <dbReference type="SAM" id="Phobius"/>
    </source>
</evidence>
<proteinExistence type="predicted"/>
<feature type="transmembrane region" description="Helical" evidence="1">
    <location>
        <begin position="25"/>
        <end position="42"/>
    </location>
</feature>
<sequence length="85" mass="9469">MEEKKPRSAAVRWLSPGEDSSATQLRWTVGLWSALTALWISWQFWGDGSAPRRGLIALLTVISLIQALGALGLLRKKRGATPRRR</sequence>
<reference evidence="2" key="1">
    <citation type="submission" date="2022-06" db="EMBL/GenBank/DDBJ databases">
        <title>Draft genome sequence of Streptomyces sp. RB6PN25 isolated from peat swamp forest in Thailand.</title>
        <authorList>
            <person name="Duangmal K."/>
            <person name="Klaysubun C."/>
        </authorList>
    </citation>
    <scope>NUCLEOTIDE SEQUENCE</scope>
    <source>
        <strain evidence="2">RB6PN25</strain>
    </source>
</reference>
<keyword evidence="3" id="KW-1185">Reference proteome</keyword>
<protein>
    <submittedName>
        <fullName evidence="2">Uncharacterized protein</fullName>
    </submittedName>
</protein>
<keyword evidence="1" id="KW-0812">Transmembrane</keyword>
<dbReference type="Proteomes" id="UP001057702">
    <property type="component" value="Unassembled WGS sequence"/>
</dbReference>
<accession>A0ABT1PSN6</accession>
<keyword evidence="1" id="KW-1133">Transmembrane helix</keyword>